<feature type="transmembrane region" description="Helical" evidence="1">
    <location>
        <begin position="12"/>
        <end position="40"/>
    </location>
</feature>
<keyword evidence="1" id="KW-1133">Transmembrane helix</keyword>
<dbReference type="EMBL" id="AZEB01000004">
    <property type="protein sequence ID" value="KRL22736.1"/>
    <property type="molecule type" value="Genomic_DNA"/>
</dbReference>
<comment type="caution">
    <text evidence="2">The sequence shown here is derived from an EMBL/GenBank/DDBJ whole genome shotgun (WGS) entry which is preliminary data.</text>
</comment>
<keyword evidence="1" id="KW-0812">Transmembrane</keyword>
<evidence type="ECO:0000313" key="2">
    <source>
        <dbReference type="EMBL" id="KRL22736.1"/>
    </source>
</evidence>
<evidence type="ECO:0000256" key="1">
    <source>
        <dbReference type="SAM" id="Phobius"/>
    </source>
</evidence>
<keyword evidence="1" id="KW-0472">Membrane</keyword>
<feature type="transmembrane region" description="Helical" evidence="1">
    <location>
        <begin position="78"/>
        <end position="99"/>
    </location>
</feature>
<proteinExistence type="predicted"/>
<accession>A0A0R1NQU2</accession>
<evidence type="ECO:0000313" key="3">
    <source>
        <dbReference type="Proteomes" id="UP000051439"/>
    </source>
</evidence>
<keyword evidence="3" id="KW-1185">Reference proteome</keyword>
<gene>
    <name evidence="2" type="ORF">FC98_GL001969</name>
</gene>
<protein>
    <submittedName>
        <fullName evidence="2">Uncharacterized protein</fullName>
    </submittedName>
</protein>
<sequence length="101" mass="11318">MMALAFKRIALITSSVICVIILLVSVNLGLLAITLLFAWITYQLLVKRDYTLLASPSITGKDYQDLDKATIKKYQTTAFWVGWLALIITILIVIFGIIINQ</sequence>
<dbReference type="AlphaFoldDB" id="A0A0R1NQU2"/>
<organism evidence="2 3">
    <name type="scientific">Lentilactobacillus kisonensis DSM 19906 = JCM 15041</name>
    <dbReference type="NCBI Taxonomy" id="1423766"/>
    <lineage>
        <taxon>Bacteria</taxon>
        <taxon>Bacillati</taxon>
        <taxon>Bacillota</taxon>
        <taxon>Bacilli</taxon>
        <taxon>Lactobacillales</taxon>
        <taxon>Lactobacillaceae</taxon>
        <taxon>Lentilactobacillus</taxon>
    </lineage>
</organism>
<reference evidence="2 3" key="1">
    <citation type="journal article" date="2015" name="Genome Announc.">
        <title>Expanding the biotechnology potential of lactobacilli through comparative genomics of 213 strains and associated genera.</title>
        <authorList>
            <person name="Sun Z."/>
            <person name="Harris H.M."/>
            <person name="McCann A."/>
            <person name="Guo C."/>
            <person name="Argimon S."/>
            <person name="Zhang W."/>
            <person name="Yang X."/>
            <person name="Jeffery I.B."/>
            <person name="Cooney J.C."/>
            <person name="Kagawa T.F."/>
            <person name="Liu W."/>
            <person name="Song Y."/>
            <person name="Salvetti E."/>
            <person name="Wrobel A."/>
            <person name="Rasinkangas P."/>
            <person name="Parkhill J."/>
            <person name="Rea M.C."/>
            <person name="O'Sullivan O."/>
            <person name="Ritari J."/>
            <person name="Douillard F.P."/>
            <person name="Paul Ross R."/>
            <person name="Yang R."/>
            <person name="Briner A.E."/>
            <person name="Felis G.E."/>
            <person name="de Vos W.M."/>
            <person name="Barrangou R."/>
            <person name="Klaenhammer T.R."/>
            <person name="Caufield P.W."/>
            <person name="Cui Y."/>
            <person name="Zhang H."/>
            <person name="O'Toole P.W."/>
        </authorList>
    </citation>
    <scope>NUCLEOTIDE SEQUENCE [LARGE SCALE GENOMIC DNA]</scope>
    <source>
        <strain evidence="2 3">DSM 19906</strain>
    </source>
</reference>
<dbReference type="PATRIC" id="fig|1423766.4.peg.2042"/>
<name>A0A0R1NQU2_9LACO</name>
<dbReference type="Proteomes" id="UP000051439">
    <property type="component" value="Unassembled WGS sequence"/>
</dbReference>